<evidence type="ECO:0000256" key="1">
    <source>
        <dbReference type="ARBA" id="ARBA00008903"/>
    </source>
</evidence>
<dbReference type="Gene3D" id="3.30.1780.10">
    <property type="entry name" value="ornithine cyclodeaminase, domain 1"/>
    <property type="match status" value="1"/>
</dbReference>
<proteinExistence type="inferred from homology"/>
<evidence type="ECO:0000313" key="2">
    <source>
        <dbReference type="EMBL" id="SDX96614.1"/>
    </source>
</evidence>
<accession>A0A1H3G2D6</accession>
<dbReference type="PANTHER" id="PTHR13812">
    <property type="entry name" value="KETIMINE REDUCTASE MU-CRYSTALLIN"/>
    <property type="match status" value="1"/>
</dbReference>
<dbReference type="EMBL" id="FNNP01000022">
    <property type="protein sequence ID" value="SDX96614.1"/>
    <property type="molecule type" value="Genomic_DNA"/>
</dbReference>
<dbReference type="InterPro" id="IPR023401">
    <property type="entry name" value="ODC_N"/>
</dbReference>
<keyword evidence="3" id="KW-1185">Reference proteome</keyword>
<dbReference type="STRING" id="985054.SAMN05444358_1223"/>
<dbReference type="Proteomes" id="UP000183400">
    <property type="component" value="Unassembled WGS sequence"/>
</dbReference>
<dbReference type="NCBIfam" id="NF004793">
    <property type="entry name" value="PRK06141.1"/>
    <property type="match status" value="1"/>
</dbReference>
<dbReference type="PANTHER" id="PTHR13812:SF19">
    <property type="entry name" value="KETIMINE REDUCTASE MU-CRYSTALLIN"/>
    <property type="match status" value="1"/>
</dbReference>
<dbReference type="Gene3D" id="3.40.50.720">
    <property type="entry name" value="NAD(P)-binding Rossmann-like Domain"/>
    <property type="match status" value="1"/>
</dbReference>
<name>A0A1H3G2D6_9RHOB</name>
<dbReference type="InterPro" id="IPR036291">
    <property type="entry name" value="NAD(P)-bd_dom_sf"/>
</dbReference>
<dbReference type="FunFam" id="3.40.50.720:FF:000311">
    <property type="entry name" value="Ornithine cyclodeaminase"/>
    <property type="match status" value="1"/>
</dbReference>
<dbReference type="AlphaFoldDB" id="A0A1H3G2D6"/>
<evidence type="ECO:0000313" key="3">
    <source>
        <dbReference type="Proteomes" id="UP000183400"/>
    </source>
</evidence>
<dbReference type="GO" id="GO:0019752">
    <property type="term" value="P:carboxylic acid metabolic process"/>
    <property type="evidence" value="ECO:0007669"/>
    <property type="project" value="UniProtKB-ARBA"/>
</dbReference>
<dbReference type="PIRSF" id="PIRSF001439">
    <property type="entry name" value="CryM"/>
    <property type="match status" value="1"/>
</dbReference>
<organism evidence="2 3">
    <name type="scientific">Ruegeria halocynthiae</name>
    <dbReference type="NCBI Taxonomy" id="985054"/>
    <lineage>
        <taxon>Bacteria</taxon>
        <taxon>Pseudomonadati</taxon>
        <taxon>Pseudomonadota</taxon>
        <taxon>Alphaproteobacteria</taxon>
        <taxon>Rhodobacterales</taxon>
        <taxon>Roseobacteraceae</taxon>
        <taxon>Ruegeria</taxon>
    </lineage>
</organism>
<protein>
    <submittedName>
        <fullName evidence="2">Ornithine cyclodeaminase</fullName>
    </submittedName>
</protein>
<reference evidence="3" key="1">
    <citation type="submission" date="2016-10" db="EMBL/GenBank/DDBJ databases">
        <authorList>
            <person name="Varghese N."/>
            <person name="Submissions S."/>
        </authorList>
    </citation>
    <scope>NUCLEOTIDE SEQUENCE [LARGE SCALE GENOMIC DNA]</scope>
    <source>
        <strain evidence="3">DSM 27839</strain>
    </source>
</reference>
<gene>
    <name evidence="2" type="ORF">SAMN05444358_1223</name>
</gene>
<dbReference type="GO" id="GO:0016491">
    <property type="term" value="F:oxidoreductase activity"/>
    <property type="evidence" value="ECO:0007669"/>
    <property type="project" value="UniProtKB-ARBA"/>
</dbReference>
<dbReference type="SUPFAM" id="SSF51735">
    <property type="entry name" value="NAD(P)-binding Rossmann-fold domains"/>
    <property type="match status" value="1"/>
</dbReference>
<dbReference type="RefSeq" id="WP_074739633.1">
    <property type="nucleotide sequence ID" value="NZ_FNNP01000022.1"/>
</dbReference>
<dbReference type="InterPro" id="IPR003462">
    <property type="entry name" value="ODC_Mu_crystall"/>
</dbReference>
<comment type="similarity">
    <text evidence="1">Belongs to the ornithine cyclodeaminase/mu-crystallin family.</text>
</comment>
<dbReference type="GO" id="GO:0005737">
    <property type="term" value="C:cytoplasm"/>
    <property type="evidence" value="ECO:0007669"/>
    <property type="project" value="TreeGrafter"/>
</dbReference>
<sequence length="311" mass="33417">MKILDLPATRDALPYKDLIDALEEGFRGDYDAPLRHHHYLKNEAAEDDVLLLMPAWRNEGYGGIKLVNVVPGNAKRGRAALSSSYVLFDRETGEHLLIADGGELTARRTAAASALAARRLARPESATHLIVGAGRVGFNLALAYREVLPITRTLVFDINPDNAARMVGSLAEEGIAAEVVESVQQATAEADVISCATLARTPVLLGEWLRPGQHVDLIGSFTPEMREVDDAAVSRASVYVDTQDALVESGDIKTPLETGVLQSSDILATLKELCDSGKFPRRCAEEITLFKGVGTAIEDLSAAILALKSTS</sequence>
<dbReference type="OrthoDB" id="9785971at2"/>
<dbReference type="Pfam" id="PF02423">
    <property type="entry name" value="OCD_Mu_crystall"/>
    <property type="match status" value="1"/>
</dbReference>